<feature type="non-terminal residue" evidence="7">
    <location>
        <position position="1"/>
    </location>
</feature>
<dbReference type="Pfam" id="PF06314">
    <property type="entry name" value="ADC"/>
    <property type="match status" value="1"/>
</dbReference>
<evidence type="ECO:0000256" key="3">
    <source>
        <dbReference type="ARBA" id="ARBA00022827"/>
    </source>
</evidence>
<dbReference type="InterPro" id="IPR023375">
    <property type="entry name" value="ADC_dom_sf"/>
</dbReference>
<sequence>PSLHSFSFFQGFPPFILKRPCFTSRKTSQNHKKDHVDTMLVNGEAQRPNGVYSSPLVGEYPHPLKIAIVGAGIGGLSAAIALRRQGHQVDLYEQSRLNSETGAAVHLAPNSNGLLRRWGIYAETFGGNPADHFKERDQNNKGGFDVDITKHKGQWQHPWQLVHRAYLHNEIRSVATAEDGVSNPAKVHVASKIVGADPEKGTLQLEDGTTIQADVIIGADGIYSKTRKYVTGTDPKLFRSGKAAFRFLIPRAVVEEDPVTAPLIDKHNQLGIWFGTDRRIVIYPCNDNQLLNFVCIHPDAESHATASDEWNKKGSIEQLLKVYQDFDPALLQLIKKVHPDEVNVWQLLDMDPMESWTNGKLALLGDAAHPFTPHQGQGAGQAMEDGAALAVVLPKGTSPEDVPERLRLYQQIRLTRAHAIQEYSRQAGKDRIPGAPPAVEMNTYQNYNFGHDEHDHATKVYNRWLWSKKKDLYWRMPVGYGPFPGPRQDAFGRRQPGDIERTFTTMSVKFLTSRTFLETILPTDSFRFKAPGTVCAASLSVTRLNNMSWLGGGGYNHLGLYIHGIEYVKKDGSTINGTHLSVLFESLTDPIVSGREELGMPKLFCDIDFELHATAARVKASWRGATFADIRLNKLRADDPKTEHGTIGGEADYGILTYRYIPSVGEPGKADAEYACVVPHEEEARDVPATVHAVSRSSDVSVKMDAHDWEKLPTLHHITKFLSEMPIYDFVSAKVVEGTGVPNVSGARRIE</sequence>
<feature type="domain" description="FAD-binding" evidence="6">
    <location>
        <begin position="65"/>
        <end position="421"/>
    </location>
</feature>
<keyword evidence="2" id="KW-0285">Flavoprotein</keyword>
<dbReference type="SUPFAM" id="SSF54373">
    <property type="entry name" value="FAD-linked reductases, C-terminal domain"/>
    <property type="match status" value="1"/>
</dbReference>
<keyword evidence="3" id="KW-0274">FAD</keyword>
<dbReference type="AlphaFoldDB" id="A0AAD9A933"/>
<keyword evidence="8" id="KW-1185">Reference proteome</keyword>
<accession>A0AAD9A933</accession>
<comment type="similarity">
    <text evidence="1">Belongs to the paxM FAD-dependent monooxygenase family.</text>
</comment>
<dbReference type="Gene3D" id="3.50.50.60">
    <property type="entry name" value="FAD/NAD(P)-binding domain"/>
    <property type="match status" value="1"/>
</dbReference>
<dbReference type="SUPFAM" id="SSF160104">
    <property type="entry name" value="Acetoacetate decarboxylase-like"/>
    <property type="match status" value="1"/>
</dbReference>
<gene>
    <name evidence="7" type="ORF">CCHR01_13593</name>
</gene>
<proteinExistence type="inferred from homology"/>
<evidence type="ECO:0000256" key="5">
    <source>
        <dbReference type="ARBA" id="ARBA00023033"/>
    </source>
</evidence>
<dbReference type="GO" id="GO:0016829">
    <property type="term" value="F:lyase activity"/>
    <property type="evidence" value="ECO:0007669"/>
    <property type="project" value="InterPro"/>
</dbReference>
<dbReference type="InterPro" id="IPR010451">
    <property type="entry name" value="Acetoacetate_decarboxylase"/>
</dbReference>
<name>A0AAD9A933_9PEZI</name>
<evidence type="ECO:0000313" key="7">
    <source>
        <dbReference type="EMBL" id="KAK1843761.1"/>
    </source>
</evidence>
<organism evidence="7 8">
    <name type="scientific">Colletotrichum chrysophilum</name>
    <dbReference type="NCBI Taxonomy" id="1836956"/>
    <lineage>
        <taxon>Eukaryota</taxon>
        <taxon>Fungi</taxon>
        <taxon>Dikarya</taxon>
        <taxon>Ascomycota</taxon>
        <taxon>Pezizomycotina</taxon>
        <taxon>Sordariomycetes</taxon>
        <taxon>Hypocreomycetidae</taxon>
        <taxon>Glomerellales</taxon>
        <taxon>Glomerellaceae</taxon>
        <taxon>Colletotrichum</taxon>
        <taxon>Colletotrichum gloeosporioides species complex</taxon>
    </lineage>
</organism>
<keyword evidence="5" id="KW-0503">Monooxygenase</keyword>
<comment type="caution">
    <text evidence="7">The sequence shown here is derived from an EMBL/GenBank/DDBJ whole genome shotgun (WGS) entry which is preliminary data.</text>
</comment>
<protein>
    <submittedName>
        <fullName evidence="7">FAD binding domain protein</fullName>
    </submittedName>
</protein>
<evidence type="ECO:0000256" key="2">
    <source>
        <dbReference type="ARBA" id="ARBA00022630"/>
    </source>
</evidence>
<dbReference type="Gene3D" id="2.40.400.10">
    <property type="entry name" value="Acetoacetate decarboxylase-like"/>
    <property type="match status" value="1"/>
</dbReference>
<dbReference type="GO" id="GO:0071949">
    <property type="term" value="F:FAD binding"/>
    <property type="evidence" value="ECO:0007669"/>
    <property type="project" value="InterPro"/>
</dbReference>
<dbReference type="PRINTS" id="PR00420">
    <property type="entry name" value="RNGMNOXGNASE"/>
</dbReference>
<evidence type="ECO:0000259" key="6">
    <source>
        <dbReference type="Pfam" id="PF01494"/>
    </source>
</evidence>
<evidence type="ECO:0000256" key="1">
    <source>
        <dbReference type="ARBA" id="ARBA00007992"/>
    </source>
</evidence>
<dbReference type="GO" id="GO:0004497">
    <property type="term" value="F:monooxygenase activity"/>
    <property type="evidence" value="ECO:0007669"/>
    <property type="project" value="UniProtKB-KW"/>
</dbReference>
<dbReference type="Proteomes" id="UP001243330">
    <property type="component" value="Unassembled WGS sequence"/>
</dbReference>
<keyword evidence="4" id="KW-0560">Oxidoreductase</keyword>
<evidence type="ECO:0000313" key="8">
    <source>
        <dbReference type="Proteomes" id="UP001243330"/>
    </source>
</evidence>
<dbReference type="PANTHER" id="PTHR13789">
    <property type="entry name" value="MONOOXYGENASE"/>
    <property type="match status" value="1"/>
</dbReference>
<dbReference type="SUPFAM" id="SSF51905">
    <property type="entry name" value="FAD/NAD(P)-binding domain"/>
    <property type="match status" value="1"/>
</dbReference>
<dbReference type="PANTHER" id="PTHR13789:SF261">
    <property type="entry name" value="HYDROXYLASE, PUTATIVE (AFU_ORTHOLOGUE AFUA_7G00590)-RELATED"/>
    <property type="match status" value="1"/>
</dbReference>
<dbReference type="InterPro" id="IPR050493">
    <property type="entry name" value="FAD-dep_Monooxygenase_BioMet"/>
</dbReference>
<reference evidence="7" key="1">
    <citation type="submission" date="2023-01" db="EMBL/GenBank/DDBJ databases">
        <title>Colletotrichum chrysophilum M932 genome sequence.</title>
        <authorList>
            <person name="Baroncelli R."/>
        </authorList>
    </citation>
    <scope>NUCLEOTIDE SEQUENCE</scope>
    <source>
        <strain evidence="7">M932</strain>
    </source>
</reference>
<dbReference type="InterPro" id="IPR036188">
    <property type="entry name" value="FAD/NAD-bd_sf"/>
</dbReference>
<dbReference type="EMBL" id="JAQOWY010000341">
    <property type="protein sequence ID" value="KAK1843761.1"/>
    <property type="molecule type" value="Genomic_DNA"/>
</dbReference>
<dbReference type="Pfam" id="PF01494">
    <property type="entry name" value="FAD_binding_3"/>
    <property type="match status" value="1"/>
</dbReference>
<dbReference type="InterPro" id="IPR002938">
    <property type="entry name" value="FAD-bd"/>
</dbReference>
<evidence type="ECO:0000256" key="4">
    <source>
        <dbReference type="ARBA" id="ARBA00023002"/>
    </source>
</evidence>